<feature type="transmembrane region" description="Helical" evidence="7">
    <location>
        <begin position="356"/>
        <end position="373"/>
    </location>
</feature>
<evidence type="ECO:0000256" key="3">
    <source>
        <dbReference type="ARBA" id="ARBA00022692"/>
    </source>
</evidence>
<keyword evidence="5 7" id="KW-0472">Membrane</keyword>
<reference evidence="9" key="1">
    <citation type="submission" date="2022-11" db="UniProtKB">
        <authorList>
            <consortium name="WormBaseParasite"/>
        </authorList>
    </citation>
    <scope>IDENTIFICATION</scope>
</reference>
<evidence type="ECO:0000256" key="2">
    <source>
        <dbReference type="ARBA" id="ARBA00022448"/>
    </source>
</evidence>
<feature type="region of interest" description="Disordered" evidence="6">
    <location>
        <begin position="1"/>
        <end position="36"/>
    </location>
</feature>
<comment type="subcellular location">
    <subcellularLocation>
        <location evidence="1">Endomembrane system</location>
        <topology evidence="1">Multi-pass membrane protein</topology>
    </subcellularLocation>
</comment>
<dbReference type="Gene3D" id="1.20.1250.20">
    <property type="entry name" value="MFS general substrate transporter like domains"/>
    <property type="match status" value="1"/>
</dbReference>
<dbReference type="AlphaFoldDB" id="A0A914DXI8"/>
<keyword evidence="3 7" id="KW-0812">Transmembrane</keyword>
<proteinExistence type="predicted"/>
<dbReference type="InterPro" id="IPR051068">
    <property type="entry name" value="MFS_Domain-Containing_Protein"/>
</dbReference>
<dbReference type="InterPro" id="IPR011701">
    <property type="entry name" value="MFS"/>
</dbReference>
<accession>A0A914DXI8</accession>
<dbReference type="InterPro" id="IPR001958">
    <property type="entry name" value="Tet-R_TetA/multi-R_MdtG-like"/>
</dbReference>
<dbReference type="GO" id="GO:0005765">
    <property type="term" value="C:lysosomal membrane"/>
    <property type="evidence" value="ECO:0007669"/>
    <property type="project" value="TreeGrafter"/>
</dbReference>
<dbReference type="SUPFAM" id="SSF103473">
    <property type="entry name" value="MFS general substrate transporter"/>
    <property type="match status" value="1"/>
</dbReference>
<evidence type="ECO:0000313" key="8">
    <source>
        <dbReference type="Proteomes" id="UP000887540"/>
    </source>
</evidence>
<evidence type="ECO:0000256" key="7">
    <source>
        <dbReference type="SAM" id="Phobius"/>
    </source>
</evidence>
<feature type="transmembrane region" description="Helical" evidence="7">
    <location>
        <begin position="249"/>
        <end position="268"/>
    </location>
</feature>
<evidence type="ECO:0000256" key="6">
    <source>
        <dbReference type="SAM" id="MobiDB-lite"/>
    </source>
</evidence>
<dbReference type="PRINTS" id="PR01035">
    <property type="entry name" value="TCRTETA"/>
</dbReference>
<evidence type="ECO:0000256" key="4">
    <source>
        <dbReference type="ARBA" id="ARBA00022989"/>
    </source>
</evidence>
<evidence type="ECO:0000256" key="5">
    <source>
        <dbReference type="ARBA" id="ARBA00023136"/>
    </source>
</evidence>
<dbReference type="Pfam" id="PF07690">
    <property type="entry name" value="MFS_1"/>
    <property type="match status" value="1"/>
</dbReference>
<keyword evidence="2" id="KW-0813">Transport</keyword>
<keyword evidence="4 7" id="KW-1133">Transmembrane helix</keyword>
<feature type="transmembrane region" description="Helical" evidence="7">
    <location>
        <begin position="84"/>
        <end position="103"/>
    </location>
</feature>
<feature type="transmembrane region" description="Helical" evidence="7">
    <location>
        <begin position="48"/>
        <end position="72"/>
    </location>
</feature>
<dbReference type="WBParaSite" id="ACRNAN_scaffold4458.g30396.t1">
    <property type="protein sequence ID" value="ACRNAN_scaffold4458.g30396.t1"/>
    <property type="gene ID" value="ACRNAN_scaffold4458.g30396"/>
</dbReference>
<feature type="transmembrane region" description="Helical" evidence="7">
    <location>
        <begin position="178"/>
        <end position="199"/>
    </location>
</feature>
<dbReference type="PANTHER" id="PTHR23510">
    <property type="entry name" value="INNER MEMBRANE TRANSPORT PROTEIN YAJR"/>
    <property type="match status" value="1"/>
</dbReference>
<organism evidence="8 9">
    <name type="scientific">Acrobeloides nanus</name>
    <dbReference type="NCBI Taxonomy" id="290746"/>
    <lineage>
        <taxon>Eukaryota</taxon>
        <taxon>Metazoa</taxon>
        <taxon>Ecdysozoa</taxon>
        <taxon>Nematoda</taxon>
        <taxon>Chromadorea</taxon>
        <taxon>Rhabditida</taxon>
        <taxon>Tylenchina</taxon>
        <taxon>Cephalobomorpha</taxon>
        <taxon>Cephaloboidea</taxon>
        <taxon>Cephalobidae</taxon>
        <taxon>Acrobeloides</taxon>
    </lineage>
</organism>
<dbReference type="GO" id="GO:0012505">
    <property type="term" value="C:endomembrane system"/>
    <property type="evidence" value="ECO:0007669"/>
    <property type="project" value="UniProtKB-SubCell"/>
</dbReference>
<feature type="transmembrane region" description="Helical" evidence="7">
    <location>
        <begin position="310"/>
        <end position="335"/>
    </location>
</feature>
<dbReference type="CDD" id="cd17326">
    <property type="entry name" value="MFS_MFSD8"/>
    <property type="match status" value="1"/>
</dbReference>
<feature type="transmembrane region" description="Helical" evidence="7">
    <location>
        <begin position="219"/>
        <end position="242"/>
    </location>
</feature>
<dbReference type="PANTHER" id="PTHR23510:SF3">
    <property type="entry name" value="MAJOR FACILITATOR SUPERFAMILY DOMAIN-CONTAINING PROTEIN 8"/>
    <property type="match status" value="1"/>
</dbReference>
<keyword evidence="8" id="KW-1185">Reference proteome</keyword>
<dbReference type="GO" id="GO:0022857">
    <property type="term" value="F:transmembrane transporter activity"/>
    <property type="evidence" value="ECO:0007669"/>
    <property type="project" value="InterPro"/>
</dbReference>
<sequence length="434" mass="48223">MTKKDNDPDLSDDELASSVTLTQSSVGSEKSSYGSVSSKTAKTDWRSIYVAMSLTFVSAVQFSLYFSSLWPFLNIIDSTADETFFGYIVAIYSFGQIIASPLTGFWSNKIKQITLPLYIGLGLMFVGNAMYLSIELVPSNRKYLLLFGRFITGLGSSNVSLLKAYASTASTFKDRSRAIAFVTGGLALGMTCGPGNRIGTPLSMSMFSFTKAEVVRYTAMAQAVMGFFAFSTYVLYIVFNLGRFVNQRLLSVAMLFFLILFHVLTYSWPFLPGHIQTFTNAEANKSSTELVGCNVDKLSWCDTLKPVNVWLYYVSYCIIIGTAFPNLNISLNTLFSQIIGPRRQGTQQGILQMSGGAARMIGPLIISVLYTYYGPRMAWNAELVSLTICLISWLLLYKRMVPLKIPKIEGFNDFRDEKSSSNEKDTESRTISKL</sequence>
<evidence type="ECO:0000256" key="1">
    <source>
        <dbReference type="ARBA" id="ARBA00004127"/>
    </source>
</evidence>
<protein>
    <submittedName>
        <fullName evidence="9">Major facilitator superfamily (MFS) profile domain-containing protein</fullName>
    </submittedName>
</protein>
<feature type="compositionally biased region" description="Low complexity" evidence="6">
    <location>
        <begin position="24"/>
        <end position="36"/>
    </location>
</feature>
<dbReference type="InterPro" id="IPR036259">
    <property type="entry name" value="MFS_trans_sf"/>
</dbReference>
<evidence type="ECO:0000313" key="9">
    <source>
        <dbReference type="WBParaSite" id="ACRNAN_scaffold4458.g30396.t1"/>
    </source>
</evidence>
<name>A0A914DXI8_9BILA</name>
<dbReference type="Proteomes" id="UP000887540">
    <property type="component" value="Unplaced"/>
</dbReference>
<feature type="transmembrane region" description="Helical" evidence="7">
    <location>
        <begin position="379"/>
        <end position="397"/>
    </location>
</feature>
<feature type="transmembrane region" description="Helical" evidence="7">
    <location>
        <begin position="115"/>
        <end position="134"/>
    </location>
</feature>
<feature type="transmembrane region" description="Helical" evidence="7">
    <location>
        <begin position="146"/>
        <end position="166"/>
    </location>
</feature>